<name>A0ABS4U1D5_9PSEU</name>
<comment type="caution">
    <text evidence="1">The sequence shown here is derived from an EMBL/GenBank/DDBJ whole genome shotgun (WGS) entry which is preliminary data.</text>
</comment>
<protein>
    <recommendedName>
        <fullName evidence="3">Secreted protein</fullName>
    </recommendedName>
</protein>
<dbReference type="Proteomes" id="UP001519332">
    <property type="component" value="Unassembled WGS sequence"/>
</dbReference>
<dbReference type="RefSeq" id="WP_209647070.1">
    <property type="nucleotide sequence ID" value="NZ_JAGINW010000001.1"/>
</dbReference>
<accession>A0ABS4U1D5</accession>
<evidence type="ECO:0000313" key="2">
    <source>
        <dbReference type="Proteomes" id="UP001519332"/>
    </source>
</evidence>
<sequence length="167" mass="17140">MKKSIVAIVLAMLVVAGGVVIAVMKFSGESSAMKAGECVAVANHNEDRADVTTTACGSDKAVFKVGKILTEAAGNCPDVVDEYTSVVPNAGGGKLCLLPNFLEGGCYKPDDTDDSWGKSSCAGEDTVKVTKVLSGVTDGTGCPDSETGQDMAFPEPPITYCLSPVKP</sequence>
<reference evidence="1 2" key="1">
    <citation type="submission" date="2021-03" db="EMBL/GenBank/DDBJ databases">
        <title>Sequencing the genomes of 1000 actinobacteria strains.</title>
        <authorList>
            <person name="Klenk H.-P."/>
        </authorList>
    </citation>
    <scope>NUCLEOTIDE SEQUENCE [LARGE SCALE GENOMIC DNA]</scope>
    <source>
        <strain evidence="1 2">DSM 46670</strain>
    </source>
</reference>
<proteinExistence type="predicted"/>
<organism evidence="1 2">
    <name type="scientific">Kibdelosporangium banguiense</name>
    <dbReference type="NCBI Taxonomy" id="1365924"/>
    <lineage>
        <taxon>Bacteria</taxon>
        <taxon>Bacillati</taxon>
        <taxon>Actinomycetota</taxon>
        <taxon>Actinomycetes</taxon>
        <taxon>Pseudonocardiales</taxon>
        <taxon>Pseudonocardiaceae</taxon>
        <taxon>Kibdelosporangium</taxon>
    </lineage>
</organism>
<gene>
    <name evidence="1" type="ORF">JOF56_010847</name>
</gene>
<evidence type="ECO:0008006" key="3">
    <source>
        <dbReference type="Google" id="ProtNLM"/>
    </source>
</evidence>
<evidence type="ECO:0000313" key="1">
    <source>
        <dbReference type="EMBL" id="MBP2330462.1"/>
    </source>
</evidence>
<dbReference type="EMBL" id="JAGINW010000001">
    <property type="protein sequence ID" value="MBP2330462.1"/>
    <property type="molecule type" value="Genomic_DNA"/>
</dbReference>
<keyword evidence="2" id="KW-1185">Reference proteome</keyword>